<gene>
    <name evidence="3" type="ORF">I6H70_03985</name>
</gene>
<keyword evidence="2" id="KW-0472">Membrane</keyword>
<name>A0A9X7YS57_9GAMM</name>
<feature type="transmembrane region" description="Helical" evidence="2">
    <location>
        <begin position="58"/>
        <end position="78"/>
    </location>
</feature>
<keyword evidence="2" id="KW-1133">Transmembrane helix</keyword>
<feature type="transmembrane region" description="Helical" evidence="2">
    <location>
        <begin position="29"/>
        <end position="52"/>
    </location>
</feature>
<keyword evidence="2" id="KW-0812">Transmembrane</keyword>
<dbReference type="AlphaFoldDB" id="A0A9X7YS57"/>
<proteinExistence type="predicted"/>
<dbReference type="PANTHER" id="PTHR34351:SF1">
    <property type="entry name" value="SLR1927 PROTEIN"/>
    <property type="match status" value="1"/>
</dbReference>
<organism evidence="3 4">
    <name type="scientific">Stutzerimonas balearica</name>
    <dbReference type="NCBI Taxonomy" id="74829"/>
    <lineage>
        <taxon>Bacteria</taxon>
        <taxon>Pseudomonadati</taxon>
        <taxon>Pseudomonadota</taxon>
        <taxon>Gammaproteobacteria</taxon>
        <taxon>Pseudomonadales</taxon>
        <taxon>Pseudomonadaceae</taxon>
        <taxon>Stutzerimonas</taxon>
    </lineage>
</organism>
<evidence type="ECO:0000256" key="2">
    <source>
        <dbReference type="SAM" id="Phobius"/>
    </source>
</evidence>
<accession>A0A9X7YS57</accession>
<feature type="region of interest" description="Disordered" evidence="1">
    <location>
        <begin position="195"/>
        <end position="219"/>
    </location>
</feature>
<evidence type="ECO:0000313" key="4">
    <source>
        <dbReference type="Proteomes" id="UP000595933"/>
    </source>
</evidence>
<dbReference type="PANTHER" id="PTHR34351">
    <property type="entry name" value="SLR1927 PROTEIN-RELATED"/>
    <property type="match status" value="1"/>
</dbReference>
<dbReference type="Proteomes" id="UP000595933">
    <property type="component" value="Chromosome"/>
</dbReference>
<dbReference type="RefSeq" id="WP_200292640.1">
    <property type="nucleotide sequence ID" value="NZ_CP067013.1"/>
</dbReference>
<evidence type="ECO:0000313" key="3">
    <source>
        <dbReference type="EMBL" id="QQN51621.1"/>
    </source>
</evidence>
<reference evidence="3 4" key="1">
    <citation type="submission" date="2020-12" db="EMBL/GenBank/DDBJ databases">
        <title>FDA dAtabase for Regulatory Grade micrObial Sequences (FDA-ARGOS): Supporting development and validation of Infectious Disease Dx tests.</title>
        <authorList>
            <person name="Sproer C."/>
            <person name="Gronow S."/>
            <person name="Severitt S."/>
            <person name="Schroder I."/>
            <person name="Tallon L."/>
            <person name="Sadzewicz L."/>
            <person name="Zhao X."/>
            <person name="Boylan J."/>
            <person name="Ott S."/>
            <person name="Bowen H."/>
            <person name="Vavikolanu K."/>
            <person name="Mehta A."/>
            <person name="Aluvathingal J."/>
            <person name="Nadendla S."/>
            <person name="Lowell S."/>
            <person name="Myers T."/>
            <person name="Yan Y."/>
            <person name="Sichtig H."/>
        </authorList>
    </citation>
    <scope>NUCLEOTIDE SEQUENCE [LARGE SCALE GENOMIC DNA]</scope>
    <source>
        <strain evidence="3 4">FDAARGOS_1013</strain>
    </source>
</reference>
<sequence length="318" mass="34882">MRLLPRFRDRWLLQRIPPAPSVRLDQRRIFIMPTRTGLAFLGALLLMMLAAINYQNSLAYAMTFLLGSLFLVSILHTWRNLAGLVLHAGGASAAFVGEQARLKVRLESRGRSYQAVAVGWPASGMRLLDVPAAGSLEVELDLPATTRGWLRPGRLRVESRFPLGLLVAWSWVDLQLAALVYPRPLVAELPSMPGQDPGEGVQARGAGADDYQGQRHWQPGDSRRRLNWKAFSRGQGLLVKDFAALAGSDPELDFAALAGDVETRLSTLCHWVVQLSAYGQPFSLSLPGERLGPASGSEHQQRCLRALALYASKPESAV</sequence>
<evidence type="ECO:0000256" key="1">
    <source>
        <dbReference type="SAM" id="MobiDB-lite"/>
    </source>
</evidence>
<protein>
    <submittedName>
        <fullName evidence="3">DUF58 domain-containing protein</fullName>
    </submittedName>
</protein>
<dbReference type="EMBL" id="CP067013">
    <property type="protein sequence ID" value="QQN51621.1"/>
    <property type="molecule type" value="Genomic_DNA"/>
</dbReference>